<dbReference type="Pfam" id="PF08843">
    <property type="entry name" value="AbiEii"/>
    <property type="match status" value="1"/>
</dbReference>
<name>A0A1H9TC75_9CORY</name>
<dbReference type="InterPro" id="IPR014942">
    <property type="entry name" value="AbiEii"/>
</dbReference>
<keyword evidence="1" id="KW-0808">Transferase</keyword>
<reference evidence="2" key="1">
    <citation type="submission" date="2016-10" db="EMBL/GenBank/DDBJ databases">
        <authorList>
            <person name="Varghese N."/>
            <person name="Submissions S."/>
        </authorList>
    </citation>
    <scope>NUCLEOTIDE SEQUENCE [LARGE SCALE GENOMIC DNA]</scope>
    <source>
        <strain evidence="2">DSM 20524</strain>
    </source>
</reference>
<dbReference type="GO" id="GO:0016740">
    <property type="term" value="F:transferase activity"/>
    <property type="evidence" value="ECO:0007669"/>
    <property type="project" value="UniProtKB-KW"/>
</dbReference>
<sequence>MALTEEEFQQRVAELALHASAADNFLLAGGKALQAHGLSGRPTQDIDLFTNQHDLEKFELATDAVVSSLRHEGYNVVENLRNPGFARLEAVDEGTGMKVEIDLGIDWRSDSDGVLLPIGGVLSKDDVVASKTLALFGRAYARDLIDFDSILRSGLYDLPGLFVLAQEHDPGFDPRYFADALKAASRHGYREVMRYGLSLEQWQTITDRMVKIADDIMREL</sequence>
<proteinExistence type="predicted"/>
<evidence type="ECO:0000313" key="2">
    <source>
        <dbReference type="Proteomes" id="UP000198929"/>
    </source>
</evidence>
<organism evidence="1 2">
    <name type="scientific">Corynebacterium cystitidis DSM 20524</name>
    <dbReference type="NCBI Taxonomy" id="1121357"/>
    <lineage>
        <taxon>Bacteria</taxon>
        <taxon>Bacillati</taxon>
        <taxon>Actinomycetota</taxon>
        <taxon>Actinomycetes</taxon>
        <taxon>Mycobacteriales</taxon>
        <taxon>Corynebacteriaceae</taxon>
        <taxon>Corynebacterium</taxon>
    </lineage>
</organism>
<gene>
    <name evidence="1" type="ORF">SAMN05661109_01400</name>
</gene>
<protein>
    <submittedName>
        <fullName evidence="1">Nucleotidyl transferase AbiEii toxin, Type IV TA system</fullName>
    </submittedName>
</protein>
<dbReference type="Gene3D" id="3.30.460.40">
    <property type="match status" value="1"/>
</dbReference>
<evidence type="ECO:0000313" key="1">
    <source>
        <dbReference type="EMBL" id="SER94554.1"/>
    </source>
</evidence>
<dbReference type="Proteomes" id="UP000198929">
    <property type="component" value="Unassembled WGS sequence"/>
</dbReference>
<keyword evidence="2" id="KW-1185">Reference proteome</keyword>
<dbReference type="AlphaFoldDB" id="A0A1H9TC75"/>
<dbReference type="RefSeq" id="WP_157728494.1">
    <property type="nucleotide sequence ID" value="NZ_CP047199.1"/>
</dbReference>
<accession>A0A1H9TC75</accession>
<dbReference type="STRING" id="1121357.SAMN05661109_01400"/>
<dbReference type="EMBL" id="FOGQ01000005">
    <property type="protein sequence ID" value="SER94554.1"/>
    <property type="molecule type" value="Genomic_DNA"/>
</dbReference>